<organism evidence="2 3">
    <name type="scientific">Notoacmeibacter ruber</name>
    <dbReference type="NCBI Taxonomy" id="2670375"/>
    <lineage>
        <taxon>Bacteria</taxon>
        <taxon>Pseudomonadati</taxon>
        <taxon>Pseudomonadota</taxon>
        <taxon>Alphaproteobacteria</taxon>
        <taxon>Hyphomicrobiales</taxon>
        <taxon>Notoacmeibacteraceae</taxon>
        <taxon>Notoacmeibacter</taxon>
    </lineage>
</organism>
<evidence type="ECO:0000313" key="2">
    <source>
        <dbReference type="EMBL" id="RLQ88216.1"/>
    </source>
</evidence>
<sequence>MSSLVTLLTSLSTEELGIRLNRARRLAVAYAIAGVLGLLAVACLLTAAIVYIGQIYGPVAAALGVAGALVLLAIIVVVVASLMNAAARRRQKAQRAARQSALVGAAVPLVPLIIKSRILLGLTAAAGSSYLAARYFEIGPFRRERM</sequence>
<evidence type="ECO:0000256" key="1">
    <source>
        <dbReference type="SAM" id="Phobius"/>
    </source>
</evidence>
<gene>
    <name evidence="2" type="ORF">D8780_08375</name>
</gene>
<reference evidence="2 3" key="1">
    <citation type="submission" date="2018-10" db="EMBL/GenBank/DDBJ databases">
        <title>Notoacmeibacter sp. M2BS9Y-3-1, whole genome shotgun sequence.</title>
        <authorList>
            <person name="Tuo L."/>
        </authorList>
    </citation>
    <scope>NUCLEOTIDE SEQUENCE [LARGE SCALE GENOMIC DNA]</scope>
    <source>
        <strain evidence="2 3">M2BS9Y-3-1</strain>
    </source>
</reference>
<dbReference type="EMBL" id="RCWN01000001">
    <property type="protein sequence ID" value="RLQ88216.1"/>
    <property type="molecule type" value="Genomic_DNA"/>
</dbReference>
<keyword evidence="1" id="KW-1133">Transmembrane helix</keyword>
<dbReference type="RefSeq" id="WP_121645182.1">
    <property type="nucleotide sequence ID" value="NZ_RCWN01000001.1"/>
</dbReference>
<evidence type="ECO:0008006" key="4">
    <source>
        <dbReference type="Google" id="ProtNLM"/>
    </source>
</evidence>
<accession>A0A3L7JC54</accession>
<protein>
    <recommendedName>
        <fullName evidence="4">Phage holin family protein</fullName>
    </recommendedName>
</protein>
<dbReference type="AlphaFoldDB" id="A0A3L7JC54"/>
<comment type="caution">
    <text evidence="2">The sequence shown here is derived from an EMBL/GenBank/DDBJ whole genome shotgun (WGS) entry which is preliminary data.</text>
</comment>
<feature type="transmembrane region" description="Helical" evidence="1">
    <location>
        <begin position="28"/>
        <end position="53"/>
    </location>
</feature>
<keyword evidence="1" id="KW-0472">Membrane</keyword>
<feature type="transmembrane region" description="Helical" evidence="1">
    <location>
        <begin position="59"/>
        <end position="84"/>
    </location>
</feature>
<name>A0A3L7JC54_9HYPH</name>
<feature type="transmembrane region" description="Helical" evidence="1">
    <location>
        <begin position="96"/>
        <end position="114"/>
    </location>
</feature>
<proteinExistence type="predicted"/>
<keyword evidence="3" id="KW-1185">Reference proteome</keyword>
<evidence type="ECO:0000313" key="3">
    <source>
        <dbReference type="Proteomes" id="UP000281094"/>
    </source>
</evidence>
<dbReference type="Proteomes" id="UP000281094">
    <property type="component" value="Unassembled WGS sequence"/>
</dbReference>
<keyword evidence="1" id="KW-0812">Transmembrane</keyword>